<gene>
    <name evidence="2" type="ORF">F3Y22_tig00005459pilonHSYRG00102</name>
</gene>
<dbReference type="PROSITE" id="PS50004">
    <property type="entry name" value="C2"/>
    <property type="match status" value="1"/>
</dbReference>
<evidence type="ECO:0000259" key="1">
    <source>
        <dbReference type="PROSITE" id="PS50004"/>
    </source>
</evidence>
<sequence length="261" mass="29361">MHYLFLRVVKARDLACNTAGGTRYPFVEIKIGNYKGTTKYFESRKPNPEWNQVSAFAKDRIQSLSVEITVREKGNGQKVDFWFDAWLDDYGPLINHVTSAGAIGLQKVTAADMVDAQGNWRGDCFESFLLVRVLLSIAAKRGPLAHFASDMVGWNLREDRKFTIKSAYESLDEDRNMEADELWMVIHNLNSTVVLEEKDGQDQLADGAKVNTDGARNRVTGLSSCGGVIRNHGGEWKMGFAKFIRICSVLEAELSWDSYVH</sequence>
<dbReference type="PANTHER" id="PTHR31425">
    <property type="entry name" value="PHOSPHORIBOSYLANTHRANILATE TRANSFERASE ISOFORM 1"/>
    <property type="match status" value="1"/>
</dbReference>
<proteinExistence type="predicted"/>
<keyword evidence="3" id="KW-1185">Reference proteome</keyword>
<name>A0A6A3CFJ4_HIBSY</name>
<dbReference type="Gene3D" id="2.60.40.150">
    <property type="entry name" value="C2 domain"/>
    <property type="match status" value="1"/>
</dbReference>
<dbReference type="InterPro" id="IPR000008">
    <property type="entry name" value="C2_dom"/>
</dbReference>
<reference evidence="2" key="1">
    <citation type="submission" date="2019-09" db="EMBL/GenBank/DDBJ databases">
        <title>Draft genome information of white flower Hibiscus syriacus.</title>
        <authorList>
            <person name="Kim Y.-M."/>
        </authorList>
    </citation>
    <scope>NUCLEOTIDE SEQUENCE [LARGE SCALE GENOMIC DNA]</scope>
    <source>
        <strain evidence="2">YM2019G1</strain>
    </source>
</reference>
<dbReference type="CDD" id="cd06222">
    <property type="entry name" value="RNase_H_like"/>
    <property type="match status" value="1"/>
</dbReference>
<protein>
    <recommendedName>
        <fullName evidence="1">C2 domain-containing protein</fullName>
    </recommendedName>
</protein>
<comment type="caution">
    <text evidence="2">The sequence shown here is derived from an EMBL/GenBank/DDBJ whole genome shotgun (WGS) entry which is preliminary data.</text>
</comment>
<organism evidence="2 3">
    <name type="scientific">Hibiscus syriacus</name>
    <name type="common">Rose of Sharon</name>
    <dbReference type="NCBI Taxonomy" id="106335"/>
    <lineage>
        <taxon>Eukaryota</taxon>
        <taxon>Viridiplantae</taxon>
        <taxon>Streptophyta</taxon>
        <taxon>Embryophyta</taxon>
        <taxon>Tracheophyta</taxon>
        <taxon>Spermatophyta</taxon>
        <taxon>Magnoliopsida</taxon>
        <taxon>eudicotyledons</taxon>
        <taxon>Gunneridae</taxon>
        <taxon>Pentapetalae</taxon>
        <taxon>rosids</taxon>
        <taxon>malvids</taxon>
        <taxon>Malvales</taxon>
        <taxon>Malvaceae</taxon>
        <taxon>Malvoideae</taxon>
        <taxon>Hibiscus</taxon>
    </lineage>
</organism>
<dbReference type="InterPro" id="IPR047259">
    <property type="entry name" value="QUIRKY-like"/>
</dbReference>
<accession>A0A6A3CFJ4</accession>
<dbReference type="AlphaFoldDB" id="A0A6A3CFJ4"/>
<feature type="domain" description="C2" evidence="1">
    <location>
        <begin position="1"/>
        <end position="103"/>
    </location>
</feature>
<dbReference type="PANTHER" id="PTHR31425:SF26">
    <property type="entry name" value="PROTEIN QUIRKY-LIKE"/>
    <property type="match status" value="1"/>
</dbReference>
<dbReference type="InterPro" id="IPR035892">
    <property type="entry name" value="C2_domain_sf"/>
</dbReference>
<dbReference type="SUPFAM" id="SSF49562">
    <property type="entry name" value="C2 domain (Calcium/lipid-binding domain, CaLB)"/>
    <property type="match status" value="1"/>
</dbReference>
<dbReference type="Pfam" id="PF00168">
    <property type="entry name" value="C2"/>
    <property type="match status" value="1"/>
</dbReference>
<dbReference type="InterPro" id="IPR044730">
    <property type="entry name" value="RNase_H-like_dom_plant"/>
</dbReference>
<evidence type="ECO:0000313" key="2">
    <source>
        <dbReference type="EMBL" id="KAE8727457.1"/>
    </source>
</evidence>
<evidence type="ECO:0000313" key="3">
    <source>
        <dbReference type="Proteomes" id="UP000436088"/>
    </source>
</evidence>
<dbReference type="EMBL" id="VEPZ02000307">
    <property type="protein sequence ID" value="KAE8727457.1"/>
    <property type="molecule type" value="Genomic_DNA"/>
</dbReference>
<dbReference type="Proteomes" id="UP000436088">
    <property type="component" value="Unassembled WGS sequence"/>
</dbReference>